<dbReference type="EMBL" id="UGEB01000001">
    <property type="protein sequence ID" value="STK80348.1"/>
    <property type="molecule type" value="Genomic_DNA"/>
</dbReference>
<evidence type="ECO:0000313" key="6">
    <source>
        <dbReference type="EMBL" id="STK80348.1"/>
    </source>
</evidence>
<evidence type="ECO:0000313" key="8">
    <source>
        <dbReference type="Proteomes" id="UP000037564"/>
    </source>
</evidence>
<dbReference type="Proteomes" id="UP000250385">
    <property type="component" value="Unassembled WGS sequence"/>
</dbReference>
<evidence type="ECO:0000313" key="3">
    <source>
        <dbReference type="EMBL" id="SPX30288.1"/>
    </source>
</evidence>
<proteinExistence type="predicted"/>
<sequence length="42" mass="4799">MGADVTEFSVQGKSGTCRQFSDLFNREIISYSLSERSVMEHR</sequence>
<dbReference type="EMBL" id="AP018802">
    <property type="protein sequence ID" value="BBF52668.1"/>
    <property type="molecule type" value="Genomic_DNA"/>
</dbReference>
<evidence type="ECO:0000313" key="2">
    <source>
        <dbReference type="EMBL" id="KNF63668.1"/>
    </source>
</evidence>
<dbReference type="EMBL" id="UGFC01000006">
    <property type="protein sequence ID" value="STM19059.1"/>
    <property type="molecule type" value="Genomic_DNA"/>
</dbReference>
<organism evidence="2 8">
    <name type="scientific">Escherichia coli</name>
    <dbReference type="NCBI Taxonomy" id="562"/>
    <lineage>
        <taxon>Bacteria</taxon>
        <taxon>Pseudomonadati</taxon>
        <taxon>Pseudomonadota</taxon>
        <taxon>Gammaproteobacteria</taxon>
        <taxon>Enterobacterales</taxon>
        <taxon>Enterobacteriaceae</taxon>
        <taxon>Escherichia</taxon>
    </lineage>
</organism>
<name>A0A0B0W4Q6_ECOLX</name>
<protein>
    <submittedName>
        <fullName evidence="3">IS150 conserved protein InsB</fullName>
    </submittedName>
    <submittedName>
        <fullName evidence="2">Transposase</fullName>
    </submittedName>
</protein>
<dbReference type="PATRIC" id="fig|562.10855.peg.2366"/>
<evidence type="ECO:0000313" key="10">
    <source>
        <dbReference type="Proteomes" id="UP000254043"/>
    </source>
</evidence>
<reference evidence="9 10" key="2">
    <citation type="submission" date="2018-06" db="EMBL/GenBank/DDBJ databases">
        <authorList>
            <consortium name="Pathogen Informatics"/>
            <person name="Doyle S."/>
        </authorList>
    </citation>
    <scope>NUCLEOTIDE SEQUENCE [LARGE SCALE GENOMIC DNA]</scope>
    <source>
        <strain evidence="3 9">NCTC10279</strain>
        <strain evidence="7 11">NCTC7922</strain>
        <strain evidence="4 10">NCTC7927</strain>
        <strain evidence="6 13">NCTC8179</strain>
        <strain evidence="5 12">NCTC9045</strain>
    </source>
</reference>
<dbReference type="RefSeq" id="WP_001304210.1">
    <property type="nucleotide sequence ID" value="NZ_LDDV01000032.1"/>
</dbReference>
<dbReference type="Proteomes" id="UP000254043">
    <property type="component" value="Unassembled WGS sequence"/>
</dbReference>
<dbReference type="Proteomes" id="UP000281900">
    <property type="component" value="Chromosome"/>
</dbReference>
<accession>A0A0B0W4Q6</accession>
<dbReference type="Proteomes" id="UP000254503">
    <property type="component" value="Unassembled WGS sequence"/>
</dbReference>
<evidence type="ECO:0000313" key="13">
    <source>
        <dbReference type="Proteomes" id="UP000255543"/>
    </source>
</evidence>
<evidence type="ECO:0000313" key="4">
    <source>
        <dbReference type="EMBL" id="STF96027.1"/>
    </source>
</evidence>
<reference evidence="2 8" key="1">
    <citation type="submission" date="2015-07" db="EMBL/GenBank/DDBJ databases">
        <title>Genome sequences of 64 non-O157:H7 Shiga toxin-producing Escherichia coli strains.</title>
        <authorList>
            <person name="Gonzalez-Escalona N."/>
            <person name="Toro M."/>
            <person name="Timme R."/>
            <person name="Payne J."/>
        </authorList>
    </citation>
    <scope>NUCLEOTIDE SEQUENCE [LARGE SCALE GENOMIC DNA]</scope>
    <source>
        <strain evidence="2 8">CFSAN026843</strain>
    </source>
</reference>
<dbReference type="EMBL" id="UASG01000011">
    <property type="protein sequence ID" value="SPX30288.1"/>
    <property type="molecule type" value="Genomic_DNA"/>
</dbReference>
<dbReference type="Proteomes" id="UP000037564">
    <property type="component" value="Unassembled WGS sequence"/>
</dbReference>
<reference evidence="1 14" key="3">
    <citation type="submission" date="2018-07" db="EMBL/GenBank/DDBJ databases">
        <title>Genomic analysis of colistin resistant EHEC isolated from cattle in Japan.</title>
        <authorList>
            <person name="Kusumoto M."/>
            <person name="Misumi W."/>
            <person name="Ogura Y."/>
            <person name="Hayashi T."/>
            <person name="Akiba M."/>
        </authorList>
    </citation>
    <scope>NUCLEOTIDE SEQUENCE [LARGE SCALE GENOMIC DNA]</scope>
    <source>
        <strain evidence="1 14">E2863</strain>
    </source>
</reference>
<evidence type="ECO:0000313" key="5">
    <source>
        <dbReference type="EMBL" id="STJ57188.1"/>
    </source>
</evidence>
<evidence type="ECO:0000313" key="7">
    <source>
        <dbReference type="EMBL" id="STM19059.1"/>
    </source>
</evidence>
<dbReference type="Proteomes" id="UP000255543">
    <property type="component" value="Unassembled WGS sequence"/>
</dbReference>
<gene>
    <name evidence="3" type="primary">insK-2</name>
    <name evidence="1" type="ORF">E2863_01162</name>
    <name evidence="3" type="ORF">NCTC10279_02595</name>
    <name evidence="7" type="ORF">NCTC7922_05285</name>
    <name evidence="4" type="ORF">NCTC7927_04984</name>
    <name evidence="6" type="ORF">NCTC8179_02722</name>
    <name evidence="5" type="ORF">NCTC9045_05201</name>
    <name evidence="2" type="ORF">WR15_23380</name>
</gene>
<evidence type="ECO:0000313" key="14">
    <source>
        <dbReference type="Proteomes" id="UP000281900"/>
    </source>
</evidence>
<evidence type="ECO:0000313" key="11">
    <source>
        <dbReference type="Proteomes" id="UP000254174"/>
    </source>
</evidence>
<dbReference type="EMBL" id="LGZN01000080">
    <property type="protein sequence ID" value="KNF63668.1"/>
    <property type="molecule type" value="Genomic_DNA"/>
</dbReference>
<evidence type="ECO:0000313" key="9">
    <source>
        <dbReference type="Proteomes" id="UP000250385"/>
    </source>
</evidence>
<dbReference type="EMBL" id="UGAK01000003">
    <property type="protein sequence ID" value="STF96027.1"/>
    <property type="molecule type" value="Genomic_DNA"/>
</dbReference>
<dbReference type="EMBL" id="UGDD01000002">
    <property type="protein sequence ID" value="STJ57188.1"/>
    <property type="molecule type" value="Genomic_DNA"/>
</dbReference>
<evidence type="ECO:0000313" key="1">
    <source>
        <dbReference type="EMBL" id="BBF52668.1"/>
    </source>
</evidence>
<evidence type="ECO:0000313" key="12">
    <source>
        <dbReference type="Proteomes" id="UP000254503"/>
    </source>
</evidence>
<dbReference type="AlphaFoldDB" id="A0A0B0W4Q6"/>
<dbReference type="Proteomes" id="UP000254174">
    <property type="component" value="Unassembled WGS sequence"/>
</dbReference>